<evidence type="ECO:0000256" key="1">
    <source>
        <dbReference type="ARBA" id="ARBA00004651"/>
    </source>
</evidence>
<keyword evidence="5 6" id="KW-0472">Membrane</keyword>
<organism evidence="8 9">
    <name type="scientific">Neobacillus piezotolerans</name>
    <dbReference type="NCBI Taxonomy" id="2259171"/>
    <lineage>
        <taxon>Bacteria</taxon>
        <taxon>Bacillati</taxon>
        <taxon>Bacillota</taxon>
        <taxon>Bacilli</taxon>
        <taxon>Bacillales</taxon>
        <taxon>Bacillaceae</taxon>
        <taxon>Neobacillus</taxon>
    </lineage>
</organism>
<protein>
    <submittedName>
        <fullName evidence="8">RDD family protein</fullName>
    </submittedName>
</protein>
<keyword evidence="9" id="KW-1185">Reference proteome</keyword>
<evidence type="ECO:0000256" key="3">
    <source>
        <dbReference type="ARBA" id="ARBA00022692"/>
    </source>
</evidence>
<dbReference type="OrthoDB" id="9793824at2"/>
<keyword evidence="4 6" id="KW-1133">Transmembrane helix</keyword>
<feature type="transmembrane region" description="Helical" evidence="6">
    <location>
        <begin position="46"/>
        <end position="64"/>
    </location>
</feature>
<dbReference type="AlphaFoldDB" id="A0A3D8GNY2"/>
<dbReference type="Proteomes" id="UP000257144">
    <property type="component" value="Unassembled WGS sequence"/>
</dbReference>
<name>A0A3D8GNY2_9BACI</name>
<feature type="domain" description="RDD" evidence="7">
    <location>
        <begin position="40"/>
        <end position="163"/>
    </location>
</feature>
<proteinExistence type="predicted"/>
<feature type="transmembrane region" description="Helical" evidence="6">
    <location>
        <begin position="76"/>
        <end position="95"/>
    </location>
</feature>
<keyword evidence="3 6" id="KW-0812">Transmembrane</keyword>
<evidence type="ECO:0000256" key="5">
    <source>
        <dbReference type="ARBA" id="ARBA00023136"/>
    </source>
</evidence>
<comment type="caution">
    <text evidence="8">The sequence shown here is derived from an EMBL/GenBank/DDBJ whole genome shotgun (WGS) entry which is preliminary data.</text>
</comment>
<sequence length="172" mass="19815">MEHNETLENQSIHPEFKDEAMESTLKRDGAAIKNPPLRFAGFWMRFWAYLLDLIVVGSLFRLLAKPIFRILDIEPSGGLFSAGTIVSAMIFYLYFVLMTKYFRQTLGKMVFGLAVIGINGGRLTWMDILFREWIGRFISSTIVVLYLIPAFHPRKQGLHDLFADTVVVHTRR</sequence>
<feature type="transmembrane region" description="Helical" evidence="6">
    <location>
        <begin position="133"/>
        <end position="152"/>
    </location>
</feature>
<evidence type="ECO:0000313" key="8">
    <source>
        <dbReference type="EMBL" id="RDU36195.1"/>
    </source>
</evidence>
<evidence type="ECO:0000313" key="9">
    <source>
        <dbReference type="Proteomes" id="UP000257144"/>
    </source>
</evidence>
<accession>A0A3D8GNY2</accession>
<evidence type="ECO:0000256" key="6">
    <source>
        <dbReference type="SAM" id="Phobius"/>
    </source>
</evidence>
<dbReference type="PANTHER" id="PTHR36115">
    <property type="entry name" value="PROLINE-RICH ANTIGEN HOMOLOG-RELATED"/>
    <property type="match status" value="1"/>
</dbReference>
<keyword evidence="2" id="KW-1003">Cell membrane</keyword>
<evidence type="ECO:0000256" key="2">
    <source>
        <dbReference type="ARBA" id="ARBA00022475"/>
    </source>
</evidence>
<dbReference type="EMBL" id="QNQT01000006">
    <property type="protein sequence ID" value="RDU36195.1"/>
    <property type="molecule type" value="Genomic_DNA"/>
</dbReference>
<dbReference type="InterPro" id="IPR010432">
    <property type="entry name" value="RDD"/>
</dbReference>
<evidence type="ECO:0000256" key="4">
    <source>
        <dbReference type="ARBA" id="ARBA00022989"/>
    </source>
</evidence>
<dbReference type="GO" id="GO:0005886">
    <property type="term" value="C:plasma membrane"/>
    <property type="evidence" value="ECO:0007669"/>
    <property type="project" value="UniProtKB-SubCell"/>
</dbReference>
<dbReference type="PANTHER" id="PTHR36115:SF9">
    <property type="entry name" value="LMO1584 PROTEIN"/>
    <property type="match status" value="1"/>
</dbReference>
<comment type="subcellular location">
    <subcellularLocation>
        <location evidence="1">Cell membrane</location>
        <topology evidence="1">Multi-pass membrane protein</topology>
    </subcellularLocation>
</comment>
<dbReference type="Pfam" id="PF06271">
    <property type="entry name" value="RDD"/>
    <property type="match status" value="1"/>
</dbReference>
<evidence type="ECO:0000259" key="7">
    <source>
        <dbReference type="Pfam" id="PF06271"/>
    </source>
</evidence>
<reference evidence="8 9" key="1">
    <citation type="submission" date="2018-07" db="EMBL/GenBank/DDBJ databases">
        <title>Bacillus sp. YLB-04 draft genome sequence.</title>
        <authorList>
            <person name="Yu L."/>
            <person name="Tang X."/>
        </authorList>
    </citation>
    <scope>NUCLEOTIDE SEQUENCE [LARGE SCALE GENOMIC DNA]</scope>
    <source>
        <strain evidence="8 9">YLB-04</strain>
    </source>
</reference>
<gene>
    <name evidence="8" type="ORF">DRW41_14285</name>
</gene>
<dbReference type="InterPro" id="IPR051791">
    <property type="entry name" value="Pra-immunoreactive"/>
</dbReference>
<feature type="transmembrane region" description="Helical" evidence="6">
    <location>
        <begin position="101"/>
        <end position="121"/>
    </location>
</feature>